<dbReference type="Proteomes" id="UP000019681">
    <property type="component" value="Unassembled WGS sequence"/>
</dbReference>
<protein>
    <submittedName>
        <fullName evidence="1">Uncharacterized protein</fullName>
    </submittedName>
</protein>
<gene>
    <name evidence="1" type="ORF">Q428_05335</name>
</gene>
<organism evidence="1 2">
    <name type="scientific">Fervidicella metallireducens AeB</name>
    <dbReference type="NCBI Taxonomy" id="1403537"/>
    <lineage>
        <taxon>Bacteria</taxon>
        <taxon>Bacillati</taxon>
        <taxon>Bacillota</taxon>
        <taxon>Clostridia</taxon>
        <taxon>Eubacteriales</taxon>
        <taxon>Clostridiaceae</taxon>
        <taxon>Fervidicella</taxon>
    </lineage>
</organism>
<reference evidence="1 2" key="1">
    <citation type="journal article" date="2014" name="Genome Announc.">
        <title>Draft Genome Sequence of Fervidicella metallireducens Strain AeBT, an Iron-Reducing Thermoanaerobe from the Great Artesian Basin.</title>
        <authorList>
            <person name="Patel B.K."/>
        </authorList>
    </citation>
    <scope>NUCLEOTIDE SEQUENCE [LARGE SCALE GENOMIC DNA]</scope>
    <source>
        <strain evidence="1 2">AeB</strain>
    </source>
</reference>
<accession>A0A017RWI0</accession>
<evidence type="ECO:0000313" key="2">
    <source>
        <dbReference type="Proteomes" id="UP000019681"/>
    </source>
</evidence>
<dbReference type="RefSeq" id="WP_035378810.1">
    <property type="nucleotide sequence ID" value="NZ_AZQP01000011.1"/>
</dbReference>
<sequence>MKAKEMQNKIGKDALKTESFEDEYNLQLYGETVPSAFNWMTPEEQRRRVDEINNMIEDKNDGKAKDVDFNLKNNGLQ</sequence>
<keyword evidence="2" id="KW-1185">Reference proteome</keyword>
<dbReference type="EMBL" id="AZQP01000011">
    <property type="protein sequence ID" value="EYE88951.1"/>
    <property type="molecule type" value="Genomic_DNA"/>
</dbReference>
<name>A0A017RWI0_9CLOT</name>
<proteinExistence type="predicted"/>
<comment type="caution">
    <text evidence="1">The sequence shown here is derived from an EMBL/GenBank/DDBJ whole genome shotgun (WGS) entry which is preliminary data.</text>
</comment>
<dbReference type="STRING" id="1403537.Q428_05335"/>
<dbReference type="OrthoDB" id="1957845at2"/>
<evidence type="ECO:0000313" key="1">
    <source>
        <dbReference type="EMBL" id="EYE88951.1"/>
    </source>
</evidence>
<dbReference type="AlphaFoldDB" id="A0A017RWI0"/>